<dbReference type="RefSeq" id="WP_149675900.1">
    <property type="nucleotide sequence ID" value="NZ_VTUZ01000057.1"/>
</dbReference>
<comment type="cofactor">
    <cofactor evidence="1">
        <name>FAD</name>
        <dbReference type="ChEBI" id="CHEBI:57692"/>
    </cofactor>
</comment>
<dbReference type="PANTHER" id="PTHR43557:SF2">
    <property type="entry name" value="RIESKE DOMAIN-CONTAINING PROTEIN-RELATED"/>
    <property type="match status" value="1"/>
</dbReference>
<dbReference type="AlphaFoldDB" id="A0A5B0G7A8"/>
<dbReference type="InterPro" id="IPR036188">
    <property type="entry name" value="FAD/NAD-bd_sf"/>
</dbReference>
<protein>
    <submittedName>
        <fullName evidence="7">NAD(P)-binding protein</fullName>
    </submittedName>
</protein>
<dbReference type="InterPro" id="IPR050446">
    <property type="entry name" value="FAD-oxidoreductase/Apoptosis"/>
</dbReference>
<dbReference type="PANTHER" id="PTHR43557">
    <property type="entry name" value="APOPTOSIS-INDUCING FACTOR 1"/>
    <property type="match status" value="1"/>
</dbReference>
<dbReference type="Proteomes" id="UP000325273">
    <property type="component" value="Unassembled WGS sequence"/>
</dbReference>
<dbReference type="EMBL" id="VTUZ01000057">
    <property type="protein sequence ID" value="KAA0998491.1"/>
    <property type="molecule type" value="Genomic_DNA"/>
</dbReference>
<dbReference type="PRINTS" id="PR00411">
    <property type="entry name" value="PNDRDTASEI"/>
</dbReference>
<evidence type="ECO:0000256" key="4">
    <source>
        <dbReference type="ARBA" id="ARBA00023002"/>
    </source>
</evidence>
<keyword evidence="2" id="KW-0285">Flavoprotein</keyword>
<feature type="domain" description="FAD/NAD(P)-binding" evidence="5">
    <location>
        <begin position="5"/>
        <end position="305"/>
    </location>
</feature>
<dbReference type="Pfam" id="PF14759">
    <property type="entry name" value="Reductase_C"/>
    <property type="match status" value="1"/>
</dbReference>
<feature type="domain" description="Reductase C-terminal" evidence="6">
    <location>
        <begin position="324"/>
        <end position="408"/>
    </location>
</feature>
<evidence type="ECO:0000256" key="3">
    <source>
        <dbReference type="ARBA" id="ARBA00022827"/>
    </source>
</evidence>
<proteinExistence type="predicted"/>
<name>A0A5B0G7A8_9BURK</name>
<dbReference type="PRINTS" id="PR00368">
    <property type="entry name" value="FADPNR"/>
</dbReference>
<keyword evidence="3" id="KW-0274">FAD</keyword>
<comment type="caution">
    <text evidence="7">The sequence shown here is derived from an EMBL/GenBank/DDBJ whole genome shotgun (WGS) entry which is preliminary data.</text>
</comment>
<evidence type="ECO:0000256" key="1">
    <source>
        <dbReference type="ARBA" id="ARBA00001974"/>
    </source>
</evidence>
<dbReference type="Pfam" id="PF07992">
    <property type="entry name" value="Pyr_redox_2"/>
    <property type="match status" value="1"/>
</dbReference>
<dbReference type="SUPFAM" id="SSF51905">
    <property type="entry name" value="FAD/NAD(P)-binding domain"/>
    <property type="match status" value="1"/>
</dbReference>
<dbReference type="InterPro" id="IPR028202">
    <property type="entry name" value="Reductase_C"/>
</dbReference>
<dbReference type="InterPro" id="IPR023753">
    <property type="entry name" value="FAD/NAD-binding_dom"/>
</dbReference>
<dbReference type="GO" id="GO:0005737">
    <property type="term" value="C:cytoplasm"/>
    <property type="evidence" value="ECO:0007669"/>
    <property type="project" value="TreeGrafter"/>
</dbReference>
<dbReference type="Gene3D" id="3.30.390.30">
    <property type="match status" value="1"/>
</dbReference>
<evidence type="ECO:0000256" key="2">
    <source>
        <dbReference type="ARBA" id="ARBA00022630"/>
    </source>
</evidence>
<dbReference type="GO" id="GO:0016651">
    <property type="term" value="F:oxidoreductase activity, acting on NAD(P)H"/>
    <property type="evidence" value="ECO:0007669"/>
    <property type="project" value="TreeGrafter"/>
</dbReference>
<gene>
    <name evidence="7" type="ORF">FVF58_44200</name>
</gene>
<evidence type="ECO:0000259" key="5">
    <source>
        <dbReference type="Pfam" id="PF07992"/>
    </source>
</evidence>
<evidence type="ECO:0000313" key="7">
    <source>
        <dbReference type="EMBL" id="KAA0998491.1"/>
    </source>
</evidence>
<reference evidence="7 8" key="1">
    <citation type="submission" date="2019-08" db="EMBL/GenBank/DDBJ databases">
        <title>Paraburkholderia sp. DCY113.</title>
        <authorList>
            <person name="Kang J."/>
        </authorList>
    </citation>
    <scope>NUCLEOTIDE SEQUENCE [LARGE SCALE GENOMIC DNA]</scope>
    <source>
        <strain evidence="7 8">DCY113</strain>
    </source>
</reference>
<evidence type="ECO:0000313" key="8">
    <source>
        <dbReference type="Proteomes" id="UP000325273"/>
    </source>
</evidence>
<keyword evidence="8" id="KW-1185">Reference proteome</keyword>
<dbReference type="InterPro" id="IPR016156">
    <property type="entry name" value="FAD/NAD-linked_Rdtase_dimer_sf"/>
</dbReference>
<accession>A0A5B0G7A8</accession>
<sequence>MSGHYDILIVGTGHGGSQVAIALRHRGFAGTIAMVGEEVDYPYERPPLSKDYLAGEKTLERILIRPGKFWADRDVNLLTGNAVVSIDPVLHTATTSAGGTLRYRKLIWAAGGHAQRLNCPGHDVAGIHSIRSREDVDRILQELDHTERVAVVGGGYIGLETAATFRKLGKKVTVSEARDRVLARVTSETVSHFFEQEHRAHGVDLRLGTSVQEIQSVGGRVCGVRTDKGETIAAEMLIVGIGIRPSVDPLRTAGAHVTNGVVIDEYGRTSLQDVFALGDCALHPNSFADGLTVRLESVQNANDMASTIAGFITGEPVPYKAVPWFWSNQYDLRMQTVGLSSGHDRAIVRGSPQNRSFSVVYLKNQRVIALDCVNAVKDYVQGRALVQDRMVIDPVRLADPSITLKELAQTASQDAARSSCL</sequence>
<dbReference type="SUPFAM" id="SSF55424">
    <property type="entry name" value="FAD/NAD-linked reductases, dimerisation (C-terminal) domain"/>
    <property type="match status" value="1"/>
</dbReference>
<keyword evidence="4" id="KW-0560">Oxidoreductase</keyword>
<dbReference type="Gene3D" id="3.50.50.60">
    <property type="entry name" value="FAD/NAD(P)-binding domain"/>
    <property type="match status" value="2"/>
</dbReference>
<organism evidence="7 8">
    <name type="scientific">Paraburkholderia panacisoli</name>
    <dbReference type="NCBI Taxonomy" id="2603818"/>
    <lineage>
        <taxon>Bacteria</taxon>
        <taxon>Pseudomonadati</taxon>
        <taxon>Pseudomonadota</taxon>
        <taxon>Betaproteobacteria</taxon>
        <taxon>Burkholderiales</taxon>
        <taxon>Burkholderiaceae</taxon>
        <taxon>Paraburkholderia</taxon>
    </lineage>
</organism>
<evidence type="ECO:0000259" key="6">
    <source>
        <dbReference type="Pfam" id="PF14759"/>
    </source>
</evidence>